<proteinExistence type="predicted"/>
<name>A0A6S7IJC1_PARCT</name>
<sequence>PTKVKLPPFTEVRIIKCTASRQRHGYSSWKQLYEDTVGNWPDLCRVSYCTQKAIYGAHVEVYAEPGVVYIIPMCAKNHSNNDWMRINANTFAACVEKEDTSGPSDTYSSNSDD</sequence>
<evidence type="ECO:0000313" key="2">
    <source>
        <dbReference type="Proteomes" id="UP001152795"/>
    </source>
</evidence>
<dbReference type="AlphaFoldDB" id="A0A6S7IJC1"/>
<comment type="caution">
    <text evidence="1">The sequence shown here is derived from an EMBL/GenBank/DDBJ whole genome shotgun (WGS) entry which is preliminary data.</text>
</comment>
<organism evidence="1 2">
    <name type="scientific">Paramuricea clavata</name>
    <name type="common">Red gorgonian</name>
    <name type="synonym">Violescent sea-whip</name>
    <dbReference type="NCBI Taxonomy" id="317549"/>
    <lineage>
        <taxon>Eukaryota</taxon>
        <taxon>Metazoa</taxon>
        <taxon>Cnidaria</taxon>
        <taxon>Anthozoa</taxon>
        <taxon>Octocorallia</taxon>
        <taxon>Malacalcyonacea</taxon>
        <taxon>Plexauridae</taxon>
        <taxon>Paramuricea</taxon>
    </lineage>
</organism>
<evidence type="ECO:0000313" key="1">
    <source>
        <dbReference type="EMBL" id="CAB4019195.1"/>
    </source>
</evidence>
<accession>A0A6S7IJC1</accession>
<feature type="non-terminal residue" evidence="1">
    <location>
        <position position="1"/>
    </location>
</feature>
<keyword evidence="2" id="KW-1185">Reference proteome</keyword>
<reference evidence="1" key="1">
    <citation type="submission" date="2020-04" db="EMBL/GenBank/DDBJ databases">
        <authorList>
            <person name="Alioto T."/>
            <person name="Alioto T."/>
            <person name="Gomez Garrido J."/>
        </authorList>
    </citation>
    <scope>NUCLEOTIDE SEQUENCE</scope>
    <source>
        <strain evidence="1">A484AB</strain>
    </source>
</reference>
<gene>
    <name evidence="1" type="ORF">PACLA_8A057207</name>
</gene>
<protein>
    <submittedName>
        <fullName evidence="1">Uncharacterized protein</fullName>
    </submittedName>
</protein>
<dbReference type="Proteomes" id="UP001152795">
    <property type="component" value="Unassembled WGS sequence"/>
</dbReference>
<dbReference type="EMBL" id="CACRXK020010342">
    <property type="protein sequence ID" value="CAB4019195.1"/>
    <property type="molecule type" value="Genomic_DNA"/>
</dbReference>